<protein>
    <submittedName>
        <fullName evidence="3">Uncharacterized protein</fullName>
    </submittedName>
</protein>
<feature type="transmembrane region" description="Helical" evidence="2">
    <location>
        <begin position="65"/>
        <end position="93"/>
    </location>
</feature>
<evidence type="ECO:0000256" key="2">
    <source>
        <dbReference type="SAM" id="Phobius"/>
    </source>
</evidence>
<sequence>MASGRASESSSRRDLVGSTGAGGRNTPSVAGSGRRGQAMYQPGTPIGYLAARGTPYEKKYFTKKLGFCCLFLAPPIFLVTLAIALVPVLYAIADHALHTSQFHVQSSNITFPTNTSFPLTLGAQVKKTGIFPAHLYFRKPIQVYWNSVPTAESPMRELHLGQFNLAHVGAAAGHATVNQATTFYIADEAGFGEFAKFLVSQPEFTWRIKCPEVHAEAFSFFPTYKSLPLVKDIVINGLDNFHDLTIIDLQLPGDDPAGGITTVATTTLVNPSPFGIEVGTLELALYYNGLFLGPVSVDGLNLTAGVNTITLRGRVLPQAGNITALNILGDLFTKYINSVTSDVVARGISARLASGEVVSWLTEGITALESHIPFVPPQPIDPIKGITIDYISLVYSTELPYNPTLFSNSLVGTFGLPFGFSLNITQLQTSLDILTNGAAVGTAIGDYAPSKTNIQVLSGGQTSGDIDLSLPPTQLTLPNTSVAAREQLIEFQNSFTYSSASAFQAKGQAKALTMTPLGEILLNGIDFNVTTGLVGLAGLTKYPTIINSVDVTGGSAQAIDLAVQLSVVNPSNLNLSTGDVTFQLLNQQVLGTTTLPNLILSPGKNTINATAMFDPNQAPIGLETLNRFISGLDTNLNASGFDGSSPVESLAHTLSGIRLNTTLPALKQSLVQAANVTILDTTGTVDGVANSIVQIRNPFSSELTITRIVANASSHGIYLAHIDTTLNFPAAGRATSPSPNVPLTLNLFPPDLFGLLRALVVQSGQDPAYLDGLVQLAGYTLTPTTNADTAAASRKRSFEGADSVDDSFVFEDDDAMAQQLMGVGSNQGVFADVPEGFEGDEEEGEGEDGPGFVKRGKVIAPAHDSEFGKRANLYSGFDLTRYVGQAFSVAEADLTIVSDATIGEYGTTLTFSQQNVPLGTDETLFKLLPPLALPIVQRIVDVAVLNIDRVTITEARPTSFTAQLQGSLTNSGPFDAVVSFPSGLSIYWQGQLLVQTAFPNITLTGDLGASLNVQIEGQIPDVDYFTTFLKSAITDPAFEWTIRGESLSVSAIGIVVPNVTITKNVQLTGLNGLTGQVIINSFDVPSNDPAGGLHLTAVSTINNPAQVGVALTSFGTNINMGSDLVGPAAADGAFTLQALAVTTVPLTGRIVAQTTDSGLAALSTIFTRFVHNQNTGLTVSGQYAGPSDVVWLNEGIKALNVDVQLPSQDFQVIRLISLNQLALYFTVPTAFNPQTDSSNTTANFFLPFAFPVDITQVGGPFTANYQNTDMAVLNIPTSPSTTDVEARILTLMFQNVPFAVMSPSRQLFSQFVADFTKAEQVTLNLHGTATATTNTAAGVLTISDIPFDLNTNLLGLQNLNARPANVSNLDVYHGYPTYLQINVDTTLYNPSDTTVGAGDVTFAVLFQNNVIGQALIKDIVLPPGDVTVATQINYMPSGETNIASGQLLLENYVQNVTSDTTVMGTTQTTPIASLVQGLSGISLSALIPALDKLLVTSTALEVPKDIAQTGIAQVQVTIANPFTATINIIRLQAGAVFQGITIGTINQDLGATNNIITAPGHETTQSQTIPINLNIDPKNLLRFIEAAAASAGVSLGPLPPFFQEVLDLPDTTTTISPYPDDSAPPCNSGRAFDTLGAILALLKPLAVSIPIQSTVKLDDYQTGLDFIQQPVPVVTDNTALYLVGPAAAPLIQLIVNQSVLTVAQANATALTNQGFAVSLQGSLATDAPADAYIEFPDGITVNFQGTDIATLLLPPLCASPPDGIPNLQSSGQLKIINEGAFEEFAYYILTEPNFQWFLHANTVNVRALGIQFRNTILEKTIQLDAFNGLPGLVISMFQAPSDAPGRINIATQVPIPSPASLGVELGAATFELFFQGSDIGQVTSEYLFLAPKATTLSTLNGYLKSQVGNTEGLANIGILFSQFLAGQNSTLQIRGVEVISPASNGQPVQWLTAAFKRFTTNVILPGHIYQIIFSITLSDLTVYVLNPADSYTVIGTNQHTVATFSNPFGFGLQPLSLQPSIVLTYLGVDTASINLPMVPDQSAASHGPTDIQPLSFGFTNQSIVAIDHPSFQAFFAKLADTTDGTFGLKGVTSVVARTEIGDPLITGIPFNVTTSLKGINSFNGVATLSPAVVDDPTPDYIGIHLNVTLENPSNLTLYTSQVSLPTIYKTRNVVIGRATIAELALMPGSNLVNVLFELMISPFNSSDVQEVIQLFLQPIDFMTENAANQNMIPLQIHGQVNANPPQSPYESLEPALTGIVADTTLAGIATDVAVKIRVYIPASVLIQELGAILGLVPNGTVYVYAYLDAKNDLPAEIDFIQLDTSIADYTNPSAGEYARFELVFGSSNSYTLPAATSTGNPSVASVTSPEIPNILLSKGLLASLPLLGHNLNIDNYIRLNLKGPNGAYYIPGLHYIQHNVDTDYYFTLLDSGDNLGIPLDGISTITDLLNAIAGGNGLTAIIDGLSALDPSNQQGIFQNLTGLLGTSTGSIFCTSGGLPALFCDPTASSSTTSATTSSTAAVTDLVASAAALTSTIAAAATTAAATTTAAAASSSSTTAAVTLPLSV</sequence>
<dbReference type="InParanoid" id="A0A316YY85"/>
<keyword evidence="2" id="KW-0812">Transmembrane</keyword>
<dbReference type="PANTHER" id="PTHR35895">
    <property type="entry name" value="CHROMOSOME 16, WHOLE GENOME SHOTGUN SEQUENCE"/>
    <property type="match status" value="1"/>
</dbReference>
<accession>A0A316YY85</accession>
<dbReference type="OrthoDB" id="10039566at2759"/>
<feature type="region of interest" description="Disordered" evidence="1">
    <location>
        <begin position="1"/>
        <end position="37"/>
    </location>
</feature>
<dbReference type="STRING" id="215250.A0A316YY85"/>
<proteinExistence type="predicted"/>
<keyword evidence="2" id="KW-0472">Membrane</keyword>
<dbReference type="InterPro" id="IPR022185">
    <property type="entry name" value="DUF3712"/>
</dbReference>
<dbReference type="InterPro" id="IPR046368">
    <property type="entry name" value="Tag1"/>
</dbReference>
<dbReference type="GO" id="GO:0000329">
    <property type="term" value="C:fungal-type vacuole membrane"/>
    <property type="evidence" value="ECO:0007669"/>
    <property type="project" value="InterPro"/>
</dbReference>
<evidence type="ECO:0000256" key="1">
    <source>
        <dbReference type="SAM" id="MobiDB-lite"/>
    </source>
</evidence>
<keyword evidence="4" id="KW-1185">Reference proteome</keyword>
<evidence type="ECO:0000313" key="3">
    <source>
        <dbReference type="EMBL" id="PWN94052.1"/>
    </source>
</evidence>
<gene>
    <name evidence="3" type="ORF">FA10DRAFT_264644</name>
</gene>
<name>A0A316YY85_9BASI</name>
<evidence type="ECO:0000313" key="4">
    <source>
        <dbReference type="Proteomes" id="UP000245768"/>
    </source>
</evidence>
<dbReference type="Pfam" id="PF12505">
    <property type="entry name" value="DUF3712"/>
    <property type="match status" value="6"/>
</dbReference>
<reference evidence="3 4" key="1">
    <citation type="journal article" date="2018" name="Mol. Biol. Evol.">
        <title>Broad Genomic Sampling Reveals a Smut Pathogenic Ancestry of the Fungal Clade Ustilaginomycotina.</title>
        <authorList>
            <person name="Kijpornyongpan T."/>
            <person name="Mondo S.J."/>
            <person name="Barry K."/>
            <person name="Sandor L."/>
            <person name="Lee J."/>
            <person name="Lipzen A."/>
            <person name="Pangilinan J."/>
            <person name="LaButti K."/>
            <person name="Hainaut M."/>
            <person name="Henrissat B."/>
            <person name="Grigoriev I.V."/>
            <person name="Spatafora J.W."/>
            <person name="Aime M.C."/>
        </authorList>
    </citation>
    <scope>NUCLEOTIDE SEQUENCE [LARGE SCALE GENOMIC DNA]</scope>
    <source>
        <strain evidence="3 4">MCA 4198</strain>
    </source>
</reference>
<dbReference type="GeneID" id="37042647"/>
<keyword evidence="2" id="KW-1133">Transmembrane helix</keyword>
<dbReference type="PANTHER" id="PTHR35895:SF1">
    <property type="entry name" value="LIPID-BINDING SERUM GLYCOPROTEIN C-TERMINAL DOMAIN-CONTAINING PROTEIN"/>
    <property type="match status" value="1"/>
</dbReference>
<dbReference type="RefSeq" id="XP_025381250.1">
    <property type="nucleotide sequence ID" value="XM_025520731.1"/>
</dbReference>
<organism evidence="3 4">
    <name type="scientific">Acaromyces ingoldii</name>
    <dbReference type="NCBI Taxonomy" id="215250"/>
    <lineage>
        <taxon>Eukaryota</taxon>
        <taxon>Fungi</taxon>
        <taxon>Dikarya</taxon>
        <taxon>Basidiomycota</taxon>
        <taxon>Ustilaginomycotina</taxon>
        <taxon>Exobasidiomycetes</taxon>
        <taxon>Exobasidiales</taxon>
        <taxon>Cryptobasidiaceae</taxon>
        <taxon>Acaromyces</taxon>
    </lineage>
</organism>
<dbReference type="EMBL" id="KZ819634">
    <property type="protein sequence ID" value="PWN94052.1"/>
    <property type="molecule type" value="Genomic_DNA"/>
</dbReference>
<dbReference type="Proteomes" id="UP000245768">
    <property type="component" value="Unassembled WGS sequence"/>
</dbReference>